<evidence type="ECO:0000313" key="2">
    <source>
        <dbReference type="EMBL" id="JAT40068.1"/>
    </source>
</evidence>
<feature type="region of interest" description="Disordered" evidence="1">
    <location>
        <begin position="28"/>
        <end position="80"/>
    </location>
</feature>
<dbReference type="EMBL" id="GDJX01027868">
    <property type="protein sequence ID" value="JAT40068.1"/>
    <property type="molecule type" value="Transcribed_RNA"/>
</dbReference>
<dbReference type="AlphaFoldDB" id="A0A1D1XC91"/>
<evidence type="ECO:0000256" key="1">
    <source>
        <dbReference type="SAM" id="MobiDB-lite"/>
    </source>
</evidence>
<accession>A0A1D1XC91</accession>
<protein>
    <submittedName>
        <fullName evidence="2">Alkyl hydroperoxide reductase subunit C</fullName>
    </submittedName>
</protein>
<organism evidence="2">
    <name type="scientific">Anthurium amnicola</name>
    <dbReference type="NCBI Taxonomy" id="1678845"/>
    <lineage>
        <taxon>Eukaryota</taxon>
        <taxon>Viridiplantae</taxon>
        <taxon>Streptophyta</taxon>
        <taxon>Embryophyta</taxon>
        <taxon>Tracheophyta</taxon>
        <taxon>Spermatophyta</taxon>
        <taxon>Magnoliopsida</taxon>
        <taxon>Liliopsida</taxon>
        <taxon>Araceae</taxon>
        <taxon>Pothoideae</taxon>
        <taxon>Potheae</taxon>
        <taxon>Anthurium</taxon>
    </lineage>
</organism>
<name>A0A1D1XC91_9ARAE</name>
<reference evidence="2" key="1">
    <citation type="submission" date="2015-07" db="EMBL/GenBank/DDBJ databases">
        <title>Transcriptome Assembly of Anthurium amnicola.</title>
        <authorList>
            <person name="Suzuki J."/>
        </authorList>
    </citation>
    <scope>NUCLEOTIDE SEQUENCE</scope>
</reference>
<proteinExistence type="predicted"/>
<sequence>MAKYVEMLDMGVRIAARFHSHCPQTARMYYKPPSSSSSTQRHHLDAEEGGDDHRGGYVPAPEGKVQVTTTTGSGSSGGGGGGYTFLSEKTAYRRACGAFAGDTREIILYSIA</sequence>
<gene>
    <name evidence="2" type="primary">ahpC</name>
    <name evidence="2" type="ORF">g.55311</name>
</gene>
<dbReference type="PANTHER" id="PTHR33983:SF1">
    <property type="entry name" value="OS07G0185900 PROTEIN"/>
    <property type="match status" value="1"/>
</dbReference>
<feature type="compositionally biased region" description="Basic and acidic residues" evidence="1">
    <location>
        <begin position="42"/>
        <end position="55"/>
    </location>
</feature>
<dbReference type="PANTHER" id="PTHR33983">
    <property type="entry name" value="OS07G0185900 PROTEIN"/>
    <property type="match status" value="1"/>
</dbReference>